<proteinExistence type="predicted"/>
<feature type="transmembrane region" description="Helical" evidence="1">
    <location>
        <begin position="66"/>
        <end position="95"/>
    </location>
</feature>
<accession>A0ABP6VA40</accession>
<gene>
    <name evidence="2" type="ORF">GCM10022394_08100</name>
</gene>
<evidence type="ECO:0000313" key="3">
    <source>
        <dbReference type="Proteomes" id="UP001500795"/>
    </source>
</evidence>
<keyword evidence="1" id="KW-1133">Transmembrane helix</keyword>
<reference evidence="3" key="1">
    <citation type="journal article" date="2019" name="Int. J. Syst. Evol. Microbiol.">
        <title>The Global Catalogue of Microorganisms (GCM) 10K type strain sequencing project: providing services to taxonomists for standard genome sequencing and annotation.</title>
        <authorList>
            <consortium name="The Broad Institute Genomics Platform"/>
            <consortium name="The Broad Institute Genome Sequencing Center for Infectious Disease"/>
            <person name="Wu L."/>
            <person name="Ma J."/>
        </authorList>
    </citation>
    <scope>NUCLEOTIDE SEQUENCE [LARGE SCALE GENOMIC DNA]</scope>
    <source>
        <strain evidence="3">JCM 17110</strain>
    </source>
</reference>
<sequence length="121" mass="13126">MKLSAAELSFVEKREKLTRYWPLFGGFILLLLVVLAIWLWVKVPYMVNPWVVAAGLKTGTLPESTLVLMAAMLPIMMLTFLVFAVAVVLLAFAAVSNERKLIGFIQVTGVLPGSTASNGSG</sequence>
<comment type="caution">
    <text evidence="2">The sequence shown here is derived from an EMBL/GenBank/DDBJ whole genome shotgun (WGS) entry which is preliminary data.</text>
</comment>
<dbReference type="Proteomes" id="UP001500795">
    <property type="component" value="Unassembled WGS sequence"/>
</dbReference>
<keyword evidence="1" id="KW-0812">Transmembrane</keyword>
<keyword evidence="3" id="KW-1185">Reference proteome</keyword>
<keyword evidence="1" id="KW-0472">Membrane</keyword>
<protein>
    <submittedName>
        <fullName evidence="2">Uncharacterized protein</fullName>
    </submittedName>
</protein>
<feature type="transmembrane region" description="Helical" evidence="1">
    <location>
        <begin position="20"/>
        <end position="41"/>
    </location>
</feature>
<organism evidence="2 3">
    <name type="scientific">Zobellella aerophila</name>
    <dbReference type="NCBI Taxonomy" id="870480"/>
    <lineage>
        <taxon>Bacteria</taxon>
        <taxon>Pseudomonadati</taxon>
        <taxon>Pseudomonadota</taxon>
        <taxon>Gammaproteobacteria</taxon>
        <taxon>Aeromonadales</taxon>
        <taxon>Aeromonadaceae</taxon>
        <taxon>Zobellella</taxon>
    </lineage>
</organism>
<dbReference type="EMBL" id="BAABCX010000001">
    <property type="protein sequence ID" value="GAA3531180.1"/>
    <property type="molecule type" value="Genomic_DNA"/>
</dbReference>
<evidence type="ECO:0000256" key="1">
    <source>
        <dbReference type="SAM" id="Phobius"/>
    </source>
</evidence>
<name>A0ABP6VA40_9GAMM</name>
<evidence type="ECO:0000313" key="2">
    <source>
        <dbReference type="EMBL" id="GAA3531180.1"/>
    </source>
</evidence>
<dbReference type="RefSeq" id="WP_344954999.1">
    <property type="nucleotide sequence ID" value="NZ_BAABCX010000001.1"/>
</dbReference>